<dbReference type="AlphaFoldDB" id="A0A9D4ZHI5"/>
<protein>
    <submittedName>
        <fullName evidence="1">Uncharacterized protein</fullName>
    </submittedName>
</protein>
<accession>A0A9D4ZHI5</accession>
<sequence length="101" mass="11062">MFLFPFGKPLPCLGRRALACCTILGLQKISLLSLLSQKAACISIACWPSSTFFYWLDTSIISVCFSPPYWHQLSFNPPASATAVQSQLIASIRGESRVFSG</sequence>
<evidence type="ECO:0000313" key="1">
    <source>
        <dbReference type="EMBL" id="KAI5075773.1"/>
    </source>
</evidence>
<comment type="caution">
    <text evidence="1">The sequence shown here is derived from an EMBL/GenBank/DDBJ whole genome shotgun (WGS) entry which is preliminary data.</text>
</comment>
<proteinExistence type="predicted"/>
<evidence type="ECO:0000313" key="2">
    <source>
        <dbReference type="Proteomes" id="UP000886520"/>
    </source>
</evidence>
<reference evidence="1" key="1">
    <citation type="submission" date="2021-01" db="EMBL/GenBank/DDBJ databases">
        <title>Adiantum capillus-veneris genome.</title>
        <authorList>
            <person name="Fang Y."/>
            <person name="Liao Q."/>
        </authorList>
    </citation>
    <scope>NUCLEOTIDE SEQUENCE</scope>
    <source>
        <strain evidence="1">H3</strain>
        <tissue evidence="1">Leaf</tissue>
    </source>
</reference>
<dbReference type="EMBL" id="JABFUD020000009">
    <property type="protein sequence ID" value="KAI5075773.1"/>
    <property type="molecule type" value="Genomic_DNA"/>
</dbReference>
<gene>
    <name evidence="1" type="ORF">GOP47_0009849</name>
</gene>
<keyword evidence="2" id="KW-1185">Reference proteome</keyword>
<name>A0A9D4ZHI5_ADICA</name>
<organism evidence="1 2">
    <name type="scientific">Adiantum capillus-veneris</name>
    <name type="common">Maidenhair fern</name>
    <dbReference type="NCBI Taxonomy" id="13818"/>
    <lineage>
        <taxon>Eukaryota</taxon>
        <taxon>Viridiplantae</taxon>
        <taxon>Streptophyta</taxon>
        <taxon>Embryophyta</taxon>
        <taxon>Tracheophyta</taxon>
        <taxon>Polypodiopsida</taxon>
        <taxon>Polypodiidae</taxon>
        <taxon>Polypodiales</taxon>
        <taxon>Pteridineae</taxon>
        <taxon>Pteridaceae</taxon>
        <taxon>Vittarioideae</taxon>
        <taxon>Adiantum</taxon>
    </lineage>
</organism>
<dbReference type="Proteomes" id="UP000886520">
    <property type="component" value="Chromosome 9"/>
</dbReference>